<keyword evidence="2" id="KW-0067">ATP-binding</keyword>
<keyword evidence="10" id="KW-1185">Reference proteome</keyword>
<dbReference type="Pfam" id="PF01171">
    <property type="entry name" value="ATP_bind_3"/>
    <property type="match status" value="1"/>
</dbReference>
<feature type="domain" description="tRNA(Ile)-lysidine/2-thiocytidine synthase N-terminal" evidence="3">
    <location>
        <begin position="34"/>
        <end position="193"/>
    </location>
</feature>
<gene>
    <name evidence="4" type="ORF">CE91St3_07370</name>
    <name evidence="8" type="ORF">DW828_00210</name>
    <name evidence="5" type="ORF">GMD82_01580</name>
    <name evidence="6" type="ORF">GMD92_17960</name>
    <name evidence="7" type="ORF">GME02_03465</name>
</gene>
<dbReference type="OrthoDB" id="9807403at2"/>
<reference evidence="8 9" key="1">
    <citation type="submission" date="2018-08" db="EMBL/GenBank/DDBJ databases">
        <title>A genome reference for cultivated species of the human gut microbiota.</title>
        <authorList>
            <person name="Zou Y."/>
            <person name="Xue W."/>
            <person name="Luo G."/>
        </authorList>
    </citation>
    <scope>NUCLEOTIDE SEQUENCE [LARGE SCALE GENOMIC DNA]</scope>
    <source>
        <strain evidence="8 9">AM34-17</strain>
    </source>
</reference>
<dbReference type="PANTHER" id="PTHR43686">
    <property type="entry name" value="SULFURTRANSFERASE-RELATED"/>
    <property type="match status" value="1"/>
</dbReference>
<dbReference type="SUPFAM" id="SSF52402">
    <property type="entry name" value="Adenine nucleotide alpha hydrolases-like"/>
    <property type="match status" value="1"/>
</dbReference>
<feature type="binding site" evidence="2">
    <location>
        <position position="69"/>
    </location>
    <ligand>
        <name>ATP</name>
        <dbReference type="ChEBI" id="CHEBI:30616"/>
    </ligand>
</feature>
<dbReference type="AlphaFoldDB" id="A0A355VSW7"/>
<dbReference type="STRING" id="46503.ERS852463_02327"/>
<reference evidence="10 11" key="2">
    <citation type="journal article" date="2019" name="Nat. Med.">
        <title>A library of human gut bacterial isolates paired with longitudinal multiomics data enables mechanistic microbiome research.</title>
        <authorList>
            <person name="Poyet M."/>
            <person name="Groussin M."/>
            <person name="Gibbons S.M."/>
            <person name="Avila-Pacheco J."/>
            <person name="Jiang X."/>
            <person name="Kearney S.M."/>
            <person name="Perrotta A.R."/>
            <person name="Berdy B."/>
            <person name="Zhao S."/>
            <person name="Lieberman T.D."/>
            <person name="Swanson P.K."/>
            <person name="Smith M."/>
            <person name="Roesemann S."/>
            <person name="Alexander J.E."/>
            <person name="Rich S.A."/>
            <person name="Livny J."/>
            <person name="Vlamakis H."/>
            <person name="Clish C."/>
            <person name="Bullock K."/>
            <person name="Deik A."/>
            <person name="Scott J."/>
            <person name="Pierce K.A."/>
            <person name="Xavier R.J."/>
            <person name="Alm E.J."/>
        </authorList>
    </citation>
    <scope>NUCLEOTIDE SEQUENCE [LARGE SCALE GENOMIC DNA]</scope>
    <source>
        <strain evidence="7 12">BIOML-A11</strain>
        <strain evidence="6 11">BIOML-A16</strain>
        <strain evidence="5 10">BIOML-A29</strain>
    </source>
</reference>
<keyword evidence="1" id="KW-0808">Transferase</keyword>
<dbReference type="EMBL" id="WNDD01000003">
    <property type="protein sequence ID" value="MTV00734.1"/>
    <property type="molecule type" value="Genomic_DNA"/>
</dbReference>
<feature type="binding site" evidence="2">
    <location>
        <position position="43"/>
    </location>
    <ligand>
        <name>ATP</name>
        <dbReference type="ChEBI" id="CHEBI:30616"/>
    </ligand>
</feature>
<dbReference type="Proteomes" id="UP000482671">
    <property type="component" value="Unassembled WGS sequence"/>
</dbReference>
<evidence type="ECO:0000313" key="10">
    <source>
        <dbReference type="Proteomes" id="UP000434916"/>
    </source>
</evidence>
<dbReference type="EMBL" id="WNDA01000037">
    <property type="protein sequence ID" value="MTU70892.1"/>
    <property type="molecule type" value="Genomic_DNA"/>
</dbReference>
<evidence type="ECO:0000313" key="4">
    <source>
        <dbReference type="EMBL" id="GKH70874.1"/>
    </source>
</evidence>
<dbReference type="EMBL" id="BQNZ01000001">
    <property type="protein sequence ID" value="GKH70874.1"/>
    <property type="molecule type" value="Genomic_DNA"/>
</dbReference>
<dbReference type="GO" id="GO:0016740">
    <property type="term" value="F:transferase activity"/>
    <property type="evidence" value="ECO:0007669"/>
    <property type="project" value="UniProtKB-KW"/>
</dbReference>
<accession>A0A355VSW7</accession>
<dbReference type="Proteomes" id="UP000448908">
    <property type="component" value="Unassembled WGS sequence"/>
</dbReference>
<sequence length="251" mass="29011">MAKLTEEELLFRKVEEKVKKAIFEYGLIVDGDRILIGLSGGKDSLALVDLLGRRSKIFRPRFEVIVTHIVMSNIPYRSDIDYLKSRADEHGLSFFVHETSFDASTDTRKSPCFLCSWTRRKALFDIAKRHGCNKIALGHHQDDILETLLMNMIHQGAIGTMPPRLKMDKFDMEIIRPMCLVEEKDLTRIAVWRGYRKQIKNCPYESGSSRSDMKEVLSRLEAINPEARYSLWSSMSNIQEDYLPKIINHKS</sequence>
<evidence type="ECO:0000313" key="11">
    <source>
        <dbReference type="Proteomes" id="UP000448908"/>
    </source>
</evidence>
<evidence type="ECO:0000313" key="13">
    <source>
        <dbReference type="Proteomes" id="UP001055114"/>
    </source>
</evidence>
<evidence type="ECO:0000256" key="1">
    <source>
        <dbReference type="ARBA" id="ARBA00022679"/>
    </source>
</evidence>
<proteinExistence type="predicted"/>
<evidence type="ECO:0000313" key="8">
    <source>
        <dbReference type="EMBL" id="RHC90004.1"/>
    </source>
</evidence>
<feature type="binding site" evidence="2">
    <location>
        <position position="138"/>
    </location>
    <ligand>
        <name>ATP</name>
        <dbReference type="ChEBI" id="CHEBI:30616"/>
    </ligand>
</feature>
<evidence type="ECO:0000313" key="7">
    <source>
        <dbReference type="EMBL" id="MTV00734.1"/>
    </source>
</evidence>
<dbReference type="CDD" id="cd24138">
    <property type="entry name" value="TtcA-like"/>
    <property type="match status" value="1"/>
</dbReference>
<feature type="binding site" evidence="2">
    <location>
        <position position="143"/>
    </location>
    <ligand>
        <name>ATP</name>
        <dbReference type="ChEBI" id="CHEBI:30616"/>
    </ligand>
</feature>
<keyword evidence="2" id="KW-0547">Nucleotide-binding</keyword>
<evidence type="ECO:0000313" key="12">
    <source>
        <dbReference type="Proteomes" id="UP000482671"/>
    </source>
</evidence>
<dbReference type="PANTHER" id="PTHR43686:SF1">
    <property type="entry name" value="AMINOTRAN_5 DOMAIN-CONTAINING PROTEIN"/>
    <property type="match status" value="1"/>
</dbReference>
<protein>
    <submittedName>
        <fullName evidence="8">tRNA 2-thiocytidine biosynthesis protein TtcA</fullName>
    </submittedName>
    <submittedName>
        <fullName evidence="4">tRNA 2-thiocytidine(32) synthetase TtcA</fullName>
    </submittedName>
</protein>
<dbReference type="Proteomes" id="UP001055114">
    <property type="component" value="Unassembled WGS sequence"/>
</dbReference>
<dbReference type="Gene3D" id="3.40.50.620">
    <property type="entry name" value="HUPs"/>
    <property type="match status" value="1"/>
</dbReference>
<dbReference type="EMBL" id="QSII01000001">
    <property type="protein sequence ID" value="RHC90004.1"/>
    <property type="molecule type" value="Genomic_DNA"/>
</dbReference>
<feature type="binding site" evidence="2">
    <location>
        <begin position="37"/>
        <end position="39"/>
    </location>
    <ligand>
        <name>ATP</name>
        <dbReference type="ChEBI" id="CHEBI:30616"/>
    </ligand>
</feature>
<evidence type="ECO:0000256" key="2">
    <source>
        <dbReference type="PIRSR" id="PIRSR004976-51"/>
    </source>
</evidence>
<organism evidence="4 13">
    <name type="scientific">Parabacteroides merdae</name>
    <dbReference type="NCBI Taxonomy" id="46503"/>
    <lineage>
        <taxon>Bacteria</taxon>
        <taxon>Pseudomonadati</taxon>
        <taxon>Bacteroidota</taxon>
        <taxon>Bacteroidia</taxon>
        <taxon>Bacteroidales</taxon>
        <taxon>Tannerellaceae</taxon>
        <taxon>Parabacteroides</taxon>
    </lineage>
</organism>
<dbReference type="Proteomes" id="UP000434916">
    <property type="component" value="Unassembled WGS sequence"/>
</dbReference>
<evidence type="ECO:0000259" key="3">
    <source>
        <dbReference type="Pfam" id="PF01171"/>
    </source>
</evidence>
<dbReference type="InterPro" id="IPR011063">
    <property type="entry name" value="TilS/TtcA_N"/>
</dbReference>
<dbReference type="InterPro" id="IPR014729">
    <property type="entry name" value="Rossmann-like_a/b/a_fold"/>
</dbReference>
<evidence type="ECO:0000313" key="5">
    <source>
        <dbReference type="EMBL" id="MTU38221.1"/>
    </source>
</evidence>
<dbReference type="GO" id="GO:0005524">
    <property type="term" value="F:ATP binding"/>
    <property type="evidence" value="ECO:0007669"/>
    <property type="project" value="UniProtKB-KW"/>
</dbReference>
<dbReference type="EMBL" id="WNCN01000002">
    <property type="protein sequence ID" value="MTU38221.1"/>
    <property type="molecule type" value="Genomic_DNA"/>
</dbReference>
<dbReference type="InterPro" id="IPR035107">
    <property type="entry name" value="tRNA_thiolation_TtcA_Ctu1"/>
</dbReference>
<reference evidence="4" key="3">
    <citation type="submission" date="2022-01" db="EMBL/GenBank/DDBJ databases">
        <title>Novel bile acid biosynthetic pathways are enriched in the microbiome of centenarians.</title>
        <authorList>
            <person name="Sato Y."/>
            <person name="Atarashi K."/>
            <person name="Plichta R.D."/>
            <person name="Arai Y."/>
            <person name="Sasajima S."/>
            <person name="Kearney M.S."/>
            <person name="Suda W."/>
            <person name="Takeshita K."/>
            <person name="Sasaki T."/>
            <person name="Okamoto S."/>
            <person name="Skelly N.A."/>
            <person name="Okamura Y."/>
            <person name="Vlamakis H."/>
            <person name="Li Y."/>
            <person name="Tanoue T."/>
            <person name="Takei H."/>
            <person name="Nittono H."/>
            <person name="Narushima S."/>
            <person name="Irie J."/>
            <person name="Itoh H."/>
            <person name="Moriya K."/>
            <person name="Sugiura Y."/>
            <person name="Suematsu M."/>
            <person name="Moritoki N."/>
            <person name="Shibata S."/>
            <person name="Littman R.D."/>
            <person name="Fischbach A.M."/>
            <person name="Uwamino Y."/>
            <person name="Inoue T."/>
            <person name="Honda A."/>
            <person name="Hattori M."/>
            <person name="Murai T."/>
            <person name="Xavier J.R."/>
            <person name="Hirose N."/>
            <person name="Honda K."/>
        </authorList>
    </citation>
    <scope>NUCLEOTIDE SEQUENCE</scope>
    <source>
        <strain evidence="4">CE91-St3</strain>
    </source>
</reference>
<dbReference type="RefSeq" id="WP_005635915.1">
    <property type="nucleotide sequence ID" value="NZ_BAABYG010000001.1"/>
</dbReference>
<dbReference type="GO" id="GO:0008033">
    <property type="term" value="P:tRNA processing"/>
    <property type="evidence" value="ECO:0007669"/>
    <property type="project" value="InterPro"/>
</dbReference>
<dbReference type="GeneID" id="49204803"/>
<evidence type="ECO:0000313" key="6">
    <source>
        <dbReference type="EMBL" id="MTU70892.1"/>
    </source>
</evidence>
<evidence type="ECO:0000313" key="9">
    <source>
        <dbReference type="Proteomes" id="UP000286260"/>
    </source>
</evidence>
<comment type="caution">
    <text evidence="4">The sequence shown here is derived from an EMBL/GenBank/DDBJ whole genome shotgun (WGS) entry which is preliminary data.</text>
</comment>
<dbReference type="PIRSF" id="PIRSF004976">
    <property type="entry name" value="ATPase_YdaO"/>
    <property type="match status" value="1"/>
</dbReference>
<dbReference type="Proteomes" id="UP000286260">
    <property type="component" value="Unassembled WGS sequence"/>
</dbReference>
<name>A0A355VSW7_9BACT</name>